<accession>A0A923KIW7</accession>
<dbReference type="Gene3D" id="3.40.50.1240">
    <property type="entry name" value="Phosphoglycerate mutase-like"/>
    <property type="match status" value="1"/>
</dbReference>
<keyword evidence="3" id="KW-1185">Reference proteome</keyword>
<dbReference type="SUPFAM" id="SSF53254">
    <property type="entry name" value="Phosphoglycerate mutase-like"/>
    <property type="match status" value="1"/>
</dbReference>
<dbReference type="PANTHER" id="PTHR48100:SF15">
    <property type="entry name" value="SEDOHEPTULOSE 1,7-BISPHOSPHATASE"/>
    <property type="match status" value="1"/>
</dbReference>
<feature type="binding site" evidence="1">
    <location>
        <begin position="26"/>
        <end position="27"/>
    </location>
    <ligand>
        <name>substrate</name>
    </ligand>
</feature>
<dbReference type="Proteomes" id="UP000634011">
    <property type="component" value="Unassembled WGS sequence"/>
</dbReference>
<organism evidence="2 3">
    <name type="scientific">Undibacterium jejuense</name>
    <dbReference type="NCBI Taxonomy" id="1344949"/>
    <lineage>
        <taxon>Bacteria</taxon>
        <taxon>Pseudomonadati</taxon>
        <taxon>Pseudomonadota</taxon>
        <taxon>Betaproteobacteria</taxon>
        <taxon>Burkholderiales</taxon>
        <taxon>Oxalobacteraceae</taxon>
        <taxon>Undibacterium</taxon>
    </lineage>
</organism>
<evidence type="ECO:0000256" key="1">
    <source>
        <dbReference type="PIRSR" id="PIRSR613078-2"/>
    </source>
</evidence>
<dbReference type="SMART" id="SM00855">
    <property type="entry name" value="PGAM"/>
    <property type="match status" value="1"/>
</dbReference>
<gene>
    <name evidence="2" type="ORF">H8K32_14855</name>
</gene>
<dbReference type="CDD" id="cd07067">
    <property type="entry name" value="HP_PGM_like"/>
    <property type="match status" value="1"/>
</dbReference>
<name>A0A923KIW7_9BURK</name>
<evidence type="ECO:0000313" key="2">
    <source>
        <dbReference type="EMBL" id="MBC3863382.1"/>
    </source>
</evidence>
<dbReference type="Pfam" id="PF00300">
    <property type="entry name" value="His_Phos_1"/>
    <property type="match status" value="1"/>
</dbReference>
<proteinExistence type="predicted"/>
<comment type="caution">
    <text evidence="2">The sequence shown here is derived from an EMBL/GenBank/DDBJ whole genome shotgun (WGS) entry which is preliminary data.</text>
</comment>
<evidence type="ECO:0000313" key="3">
    <source>
        <dbReference type="Proteomes" id="UP000634011"/>
    </source>
</evidence>
<dbReference type="AlphaFoldDB" id="A0A923KIW7"/>
<dbReference type="EMBL" id="JACOFV010000014">
    <property type="protein sequence ID" value="MBC3863382.1"/>
    <property type="molecule type" value="Genomic_DNA"/>
</dbReference>
<dbReference type="InterPro" id="IPR029033">
    <property type="entry name" value="His_PPase_superfam"/>
</dbReference>
<reference evidence="2" key="1">
    <citation type="submission" date="2020-08" db="EMBL/GenBank/DDBJ databases">
        <title>Novel species isolated from subtropical streams in China.</title>
        <authorList>
            <person name="Lu H."/>
        </authorList>
    </citation>
    <scope>NUCLEOTIDE SEQUENCE</scope>
    <source>
        <strain evidence="2">KACC 12607</strain>
    </source>
</reference>
<dbReference type="RefSeq" id="WP_186913326.1">
    <property type="nucleotide sequence ID" value="NZ_JACOFV010000014.1"/>
</dbReference>
<dbReference type="InterPro" id="IPR013078">
    <property type="entry name" value="His_Pase_superF_clade-1"/>
</dbReference>
<dbReference type="GO" id="GO:0070297">
    <property type="term" value="P:regulation of phosphorelay signal transduction system"/>
    <property type="evidence" value="ECO:0007669"/>
    <property type="project" value="TreeGrafter"/>
</dbReference>
<dbReference type="PANTHER" id="PTHR48100">
    <property type="entry name" value="BROAD-SPECIFICITY PHOSPHATASE YOR283W-RELATED"/>
    <property type="match status" value="1"/>
</dbReference>
<protein>
    <submittedName>
        <fullName evidence="2">Histidine phosphatase family protein</fullName>
    </submittedName>
</protein>
<dbReference type="InterPro" id="IPR050275">
    <property type="entry name" value="PGM_Phosphatase"/>
</dbReference>
<sequence length="201" mass="22690">MTAALPLRIFVIRHGQTAWTVSGQYTGTTDILLSPKGKLEAQYLRQLLRKYTFTSTFCSPLRRARQTCTLAGLATHAIVREDLTEWNNGCDEGLTPAQIQFARPGWRFFRDGPDGGESLEQIEHRADRCLADFARLQGNVAVFSHAHFCRVLAARWIHFPVSDAQHFLLDTASFGILSYEHNDPETTAITLWNSAALERRI</sequence>
<dbReference type="GO" id="GO:0101006">
    <property type="term" value="F:protein histidine phosphatase activity"/>
    <property type="evidence" value="ECO:0007669"/>
    <property type="project" value="TreeGrafter"/>
</dbReference>
<feature type="binding site" evidence="1">
    <location>
        <position position="63"/>
    </location>
    <ligand>
        <name>substrate</name>
    </ligand>
</feature>